<feature type="region of interest" description="Disordered" evidence="3">
    <location>
        <begin position="27"/>
        <end position="111"/>
    </location>
</feature>
<evidence type="ECO:0000256" key="1">
    <source>
        <dbReference type="ARBA" id="ARBA00004613"/>
    </source>
</evidence>
<dbReference type="AlphaFoldDB" id="A0AAX3ASY7"/>
<proteinExistence type="predicted"/>
<dbReference type="PROSITE" id="PS51257">
    <property type="entry name" value="PROKAR_LIPOPROTEIN"/>
    <property type="match status" value="1"/>
</dbReference>
<evidence type="ECO:0000256" key="3">
    <source>
        <dbReference type="SAM" id="MobiDB-lite"/>
    </source>
</evidence>
<keyword evidence="2" id="KW-0732">Signal</keyword>
<dbReference type="GO" id="GO:0005576">
    <property type="term" value="C:extracellular region"/>
    <property type="evidence" value="ECO:0007669"/>
    <property type="project" value="UniProtKB-SubCell"/>
</dbReference>
<feature type="compositionally biased region" description="Polar residues" evidence="3">
    <location>
        <begin position="92"/>
        <end position="102"/>
    </location>
</feature>
<dbReference type="KEGG" id="hdo:MUK72_06590"/>
<reference evidence="5" key="1">
    <citation type="submission" date="2022-04" db="EMBL/GenBank/DDBJ databases">
        <title>Sequencing and genomic assembly of Halococcus dombrowskii.</title>
        <authorList>
            <person name="Lim S.W."/>
            <person name="MacLea K.S."/>
        </authorList>
    </citation>
    <scope>NUCLEOTIDE SEQUENCE</scope>
    <source>
        <strain evidence="5">H4</strain>
    </source>
</reference>
<feature type="compositionally biased region" description="Polar residues" evidence="3">
    <location>
        <begin position="37"/>
        <end position="48"/>
    </location>
</feature>
<dbReference type="SUPFAM" id="SSF88713">
    <property type="entry name" value="Glycoside hydrolase/deacetylase"/>
    <property type="match status" value="1"/>
</dbReference>
<keyword evidence="6" id="KW-1185">Reference proteome</keyword>
<dbReference type="Gene3D" id="3.20.20.370">
    <property type="entry name" value="Glycoside hydrolase/deacetylase"/>
    <property type="match status" value="1"/>
</dbReference>
<evidence type="ECO:0000256" key="2">
    <source>
        <dbReference type="ARBA" id="ARBA00022729"/>
    </source>
</evidence>
<dbReference type="InterPro" id="IPR011330">
    <property type="entry name" value="Glyco_hydro/deAcase_b/a-brl"/>
</dbReference>
<dbReference type="GO" id="GO:0016810">
    <property type="term" value="F:hydrolase activity, acting on carbon-nitrogen (but not peptide) bonds"/>
    <property type="evidence" value="ECO:0007669"/>
    <property type="project" value="InterPro"/>
</dbReference>
<dbReference type="PANTHER" id="PTHR34216:SF3">
    <property type="entry name" value="POLY-BETA-1,6-N-ACETYL-D-GLUCOSAMINE N-DEACETYLASE"/>
    <property type="match status" value="1"/>
</dbReference>
<evidence type="ECO:0000313" key="5">
    <source>
        <dbReference type="EMBL" id="UOO96365.1"/>
    </source>
</evidence>
<sequence>MTDPGRRRMLTMLGAAATALGSGCTTILGSMAGPNDGQPNETDRQQPSTTTGNRNRGRTGGADRDDPGSKLRRAAWASGTPLSADSGLGEWTATNGSVSSTDWHGPGGDTGVELVSSGDVERTAMRASFDRPIDLTNAALSFGVRLDRAAEETIELQLLAPDADNRLSMERYLKRKEGTVRVDFAPSSVTGAPDLTDVRGLAIRSYTGDEKPLTLRVGAPRLRKLPQRRGAVILTFDDGHHTQFDTAKPIMDEFGYPGVVGVIPWFVGNEIRATRSQLHTMADDGWEMASHPQFEEAPLPTLSRKRQREAIERSQQWLIDEGFDNGGETLIWPFGDFDEGVLDMAGRFHELAFGGGSSPAPWAITEPTWVPRINGDNPNEVRQAVDMAAGFGGVTTVMFHTIGQARLSTAAFRDELRYIEQADVDVVLPSALADAQPY</sequence>
<dbReference type="GeneID" id="71761500"/>
<dbReference type="RefSeq" id="WP_244705000.1">
    <property type="nucleotide sequence ID" value="NZ_BAAADN010000043.1"/>
</dbReference>
<dbReference type="InterPro" id="IPR006311">
    <property type="entry name" value="TAT_signal"/>
</dbReference>
<organism evidence="5 6">
    <name type="scientific">Halococcus dombrowskii</name>
    <dbReference type="NCBI Taxonomy" id="179637"/>
    <lineage>
        <taxon>Archaea</taxon>
        <taxon>Methanobacteriati</taxon>
        <taxon>Methanobacteriota</taxon>
        <taxon>Stenosarchaea group</taxon>
        <taxon>Halobacteria</taxon>
        <taxon>Halobacteriales</taxon>
        <taxon>Halococcaceae</taxon>
        <taxon>Halococcus</taxon>
    </lineage>
</organism>
<dbReference type="EMBL" id="CP095005">
    <property type="protein sequence ID" value="UOO96365.1"/>
    <property type="molecule type" value="Genomic_DNA"/>
</dbReference>
<dbReference type="CDD" id="cd10970">
    <property type="entry name" value="CE4_DAC_u1_6s"/>
    <property type="match status" value="1"/>
</dbReference>
<protein>
    <submittedName>
        <fullName evidence="5">Polysaccharide deacetylase family protein</fullName>
    </submittedName>
</protein>
<evidence type="ECO:0000313" key="6">
    <source>
        <dbReference type="Proteomes" id="UP000830542"/>
    </source>
</evidence>
<dbReference type="PROSITE" id="PS51677">
    <property type="entry name" value="NODB"/>
    <property type="match status" value="1"/>
</dbReference>
<dbReference type="GO" id="GO:0005975">
    <property type="term" value="P:carbohydrate metabolic process"/>
    <property type="evidence" value="ECO:0007669"/>
    <property type="project" value="InterPro"/>
</dbReference>
<dbReference type="InterPro" id="IPR002509">
    <property type="entry name" value="NODB_dom"/>
</dbReference>
<gene>
    <name evidence="5" type="ORF">MUK72_06590</name>
</gene>
<dbReference type="PANTHER" id="PTHR34216">
    <property type="match status" value="1"/>
</dbReference>
<feature type="domain" description="NodB homology" evidence="4">
    <location>
        <begin position="230"/>
        <end position="427"/>
    </location>
</feature>
<dbReference type="Pfam" id="PF01522">
    <property type="entry name" value="Polysacc_deac_1"/>
    <property type="match status" value="1"/>
</dbReference>
<name>A0AAX3ASY7_HALDO</name>
<comment type="subcellular location">
    <subcellularLocation>
        <location evidence="1">Secreted</location>
    </subcellularLocation>
</comment>
<evidence type="ECO:0000259" key="4">
    <source>
        <dbReference type="PROSITE" id="PS51677"/>
    </source>
</evidence>
<dbReference type="Proteomes" id="UP000830542">
    <property type="component" value="Chromosome"/>
</dbReference>
<dbReference type="PROSITE" id="PS51318">
    <property type="entry name" value="TAT"/>
    <property type="match status" value="1"/>
</dbReference>
<accession>A0AAX3ASY7</accession>
<dbReference type="InterPro" id="IPR051398">
    <property type="entry name" value="Polysacch_Deacetylase"/>
</dbReference>